<evidence type="ECO:0000259" key="10">
    <source>
        <dbReference type="SMART" id="SM00965"/>
    </source>
</evidence>
<dbReference type="Pfam" id="PF03958">
    <property type="entry name" value="Secretin_N"/>
    <property type="match status" value="1"/>
</dbReference>
<evidence type="ECO:0000313" key="12">
    <source>
        <dbReference type="Proteomes" id="UP000238326"/>
    </source>
</evidence>
<dbReference type="InterPro" id="IPR051808">
    <property type="entry name" value="Type_IV_pilus_biogenesis"/>
</dbReference>
<sequence>MKHIQKSTAGRIGWRRLPLLLLPLLASGLVEAKLAIESVTASTQNGSEVLRIQTSEPLSQLPTSFAIQSPARIALDLPAASNATGRNSFDIQQGKLRSVNLVQSGDRTRVMLNLSRAATHQTRIEGNTLIVQLDPGAAPAVVKPVFPEGPGNAVLPLQDVDFRRGPDGVGRVLVSLSSSQVGVDVRQQGNKLVVDFLKTALSEGLRRRLDVSDFGTPVQTVSTTQVGDRVRMVVEARGRWEHSVYQSDKQFVLEVREPKVDPNKLTQGPGYAGEKLTLNFQNIEVRSLLQVIADFTNFNIVTSDTVTGNVTLRLKDVPWDQALDIILQAKGLGMRKTGNVIWVAPKDEIAAREKQEFEAKAAMHTLEPVRTQSFQMNYAKAIDIAAQLRGEVTGQQGSTSVSTGGARLLSPRGSAVPEPRTNQLFVTDIPSRLEAVQELIKKLDIPVRQVMIEARIVEASDTFGRSLGVKLGGSDLRGIRGGDAGYSIGGGNRAAFGGSYDAVSATTLERANTLTSANTQFVNLPAIGIGTTSPPAFALSLFSPTANRFLDLEISALQADGKGKVVASPRVITADQTQAEIEQGVDIPYQAAAGVTGATTVQFRKASLRLTVTPQITPDGGIILNVEVAKDTPGTVYNGGVAINTKRVKTNVLVENGGTVVIGGIFSSTEQEDVNKVPLLGDIPFAGNLFKNRTIKTEKTELLVFLTPRTLSDVITSAR</sequence>
<dbReference type="NCBIfam" id="TIGR02515">
    <property type="entry name" value="IV_pilus_PilQ"/>
    <property type="match status" value="1"/>
</dbReference>
<dbReference type="AlphaFoldDB" id="A0A2S9KG56"/>
<dbReference type="PRINTS" id="PR00811">
    <property type="entry name" value="BCTERIALGSPD"/>
</dbReference>
<dbReference type="PANTHER" id="PTHR30604">
    <property type="entry name" value="PROTEIN TRANSPORT PROTEIN HOFQ"/>
    <property type="match status" value="1"/>
</dbReference>
<dbReference type="RefSeq" id="WP_105729009.1">
    <property type="nucleotide sequence ID" value="NZ_DAIPCI010000014.1"/>
</dbReference>
<dbReference type="Gene3D" id="2.60.40.3470">
    <property type="match status" value="1"/>
</dbReference>
<name>A0A2S9KG56_9BURK</name>
<evidence type="ECO:0000256" key="2">
    <source>
        <dbReference type="ARBA" id="ARBA00022448"/>
    </source>
</evidence>
<keyword evidence="3" id="KW-0732">Signal</keyword>
<dbReference type="Gene3D" id="2.60.40.3500">
    <property type="match status" value="1"/>
</dbReference>
<evidence type="ECO:0000256" key="4">
    <source>
        <dbReference type="ARBA" id="ARBA00022927"/>
    </source>
</evidence>
<comment type="similarity">
    <text evidence="7">Belongs to the bacterial secretin family.</text>
</comment>
<evidence type="ECO:0000313" key="11">
    <source>
        <dbReference type="EMBL" id="PRD69433.1"/>
    </source>
</evidence>
<organism evidence="11 12">
    <name type="scientific">Malikia spinosa</name>
    <dbReference type="NCBI Taxonomy" id="86180"/>
    <lineage>
        <taxon>Bacteria</taxon>
        <taxon>Pseudomonadati</taxon>
        <taxon>Pseudomonadota</taxon>
        <taxon>Betaproteobacteria</taxon>
        <taxon>Burkholderiales</taxon>
        <taxon>Comamonadaceae</taxon>
        <taxon>Malikia</taxon>
    </lineage>
</organism>
<evidence type="ECO:0000256" key="8">
    <source>
        <dbReference type="RuleBase" id="RU004004"/>
    </source>
</evidence>
<proteinExistence type="inferred from homology"/>
<evidence type="ECO:0000256" key="3">
    <source>
        <dbReference type="ARBA" id="ARBA00022729"/>
    </source>
</evidence>
<keyword evidence="5" id="KW-0472">Membrane</keyword>
<comment type="caution">
    <text evidence="11">The sequence shown here is derived from an EMBL/GenBank/DDBJ whole genome shotgun (WGS) entry which is preliminary data.</text>
</comment>
<dbReference type="SMART" id="SM00965">
    <property type="entry name" value="STN"/>
    <property type="match status" value="1"/>
</dbReference>
<gene>
    <name evidence="11" type="ORF">C6P61_05905</name>
</gene>
<dbReference type="InterPro" id="IPR004846">
    <property type="entry name" value="T2SS/T3SS_dom"/>
</dbReference>
<dbReference type="Pfam" id="PF07660">
    <property type="entry name" value="STN"/>
    <property type="match status" value="1"/>
</dbReference>
<protein>
    <submittedName>
        <fullName evidence="11">Type IV pilus secretin PilQ</fullName>
    </submittedName>
</protein>
<dbReference type="Gene3D" id="3.30.1370.130">
    <property type="match status" value="1"/>
</dbReference>
<evidence type="ECO:0000256" key="1">
    <source>
        <dbReference type="ARBA" id="ARBA00004370"/>
    </source>
</evidence>
<evidence type="ECO:0000256" key="6">
    <source>
        <dbReference type="ARBA" id="ARBA00023237"/>
    </source>
</evidence>
<keyword evidence="2 8" id="KW-0813">Transport</keyword>
<dbReference type="Gene3D" id="3.30.1370.120">
    <property type="match status" value="1"/>
</dbReference>
<dbReference type="InterPro" id="IPR021731">
    <property type="entry name" value="AMIN_dom"/>
</dbReference>
<keyword evidence="6" id="KW-0998">Cell outer membrane</keyword>
<dbReference type="PANTHER" id="PTHR30604:SF1">
    <property type="entry name" value="DNA UTILIZATION PROTEIN HOFQ"/>
    <property type="match status" value="1"/>
</dbReference>
<evidence type="ECO:0000256" key="9">
    <source>
        <dbReference type="SAM" id="MobiDB-lite"/>
    </source>
</evidence>
<dbReference type="OrthoDB" id="9779724at2"/>
<dbReference type="Pfam" id="PF00263">
    <property type="entry name" value="Secretin"/>
    <property type="match status" value="1"/>
</dbReference>
<dbReference type="Pfam" id="PF11741">
    <property type="entry name" value="AMIN"/>
    <property type="match status" value="2"/>
</dbReference>
<dbReference type="InterPro" id="IPR005644">
    <property type="entry name" value="NolW-like"/>
</dbReference>
<keyword evidence="12" id="KW-1185">Reference proteome</keyword>
<dbReference type="GO" id="GO:0009279">
    <property type="term" value="C:cell outer membrane"/>
    <property type="evidence" value="ECO:0007669"/>
    <property type="project" value="UniProtKB-SubCell"/>
</dbReference>
<feature type="region of interest" description="Disordered" evidence="9">
    <location>
        <begin position="395"/>
        <end position="415"/>
    </location>
</feature>
<keyword evidence="4" id="KW-0653">Protein transport</keyword>
<dbReference type="GO" id="GO:0009306">
    <property type="term" value="P:protein secretion"/>
    <property type="evidence" value="ECO:0007669"/>
    <property type="project" value="InterPro"/>
</dbReference>
<dbReference type="InterPro" id="IPR001775">
    <property type="entry name" value="GspD/PilQ"/>
</dbReference>
<reference evidence="11 12" key="1">
    <citation type="submission" date="2018-03" db="EMBL/GenBank/DDBJ databases">
        <title>Comparative genomics illustrates the genes involved in a hyperalkaliphilic mechanisms of Serpentinomonas isolated from highly-alkaline calcium-rich serpentinized springs.</title>
        <authorList>
            <person name="Suzuki S."/>
            <person name="Ishii S."/>
            <person name="Walworth N."/>
            <person name="Bird L."/>
            <person name="Kuenen J.G."/>
            <person name="Nealson K.H."/>
        </authorList>
    </citation>
    <scope>NUCLEOTIDE SEQUENCE [LARGE SCALE GENOMIC DNA]</scope>
    <source>
        <strain evidence="11 12">83</strain>
    </source>
</reference>
<evidence type="ECO:0000256" key="7">
    <source>
        <dbReference type="RuleBase" id="RU004003"/>
    </source>
</evidence>
<evidence type="ECO:0000256" key="5">
    <source>
        <dbReference type="ARBA" id="ARBA00023136"/>
    </source>
</evidence>
<accession>A0A2S9KG56</accession>
<dbReference type="InterPro" id="IPR038591">
    <property type="entry name" value="NolW-like_sf"/>
</dbReference>
<feature type="domain" description="Secretin/TonB short N-terminal" evidence="10">
    <location>
        <begin position="298"/>
        <end position="346"/>
    </location>
</feature>
<comment type="subcellular location">
    <subcellularLocation>
        <location evidence="8">Cell outer membrane</location>
    </subcellularLocation>
    <subcellularLocation>
        <location evidence="1">Membrane</location>
    </subcellularLocation>
</comment>
<dbReference type="InterPro" id="IPR013355">
    <property type="entry name" value="Pilus_4_PilQ"/>
</dbReference>
<dbReference type="InterPro" id="IPR011662">
    <property type="entry name" value="Secretin/TonB_short_N"/>
</dbReference>
<dbReference type="EMBL" id="PVLR01000015">
    <property type="protein sequence ID" value="PRD69433.1"/>
    <property type="molecule type" value="Genomic_DNA"/>
</dbReference>
<dbReference type="Proteomes" id="UP000238326">
    <property type="component" value="Unassembled WGS sequence"/>
</dbReference>
<feature type="compositionally biased region" description="Low complexity" evidence="9">
    <location>
        <begin position="395"/>
        <end position="405"/>
    </location>
</feature>